<feature type="transmembrane region" description="Helical" evidence="6">
    <location>
        <begin position="176"/>
        <end position="198"/>
    </location>
</feature>
<evidence type="ECO:0000313" key="8">
    <source>
        <dbReference type="Proteomes" id="UP000095463"/>
    </source>
</evidence>
<name>A0A1E5XPZ3_9HYPH</name>
<feature type="transmembrane region" description="Helical" evidence="6">
    <location>
        <begin position="143"/>
        <end position="164"/>
    </location>
</feature>
<evidence type="ECO:0000256" key="3">
    <source>
        <dbReference type="ARBA" id="ARBA00022692"/>
    </source>
</evidence>
<dbReference type="Proteomes" id="UP000095463">
    <property type="component" value="Unassembled WGS sequence"/>
</dbReference>
<keyword evidence="4 6" id="KW-1133">Transmembrane helix</keyword>
<evidence type="ECO:0000256" key="5">
    <source>
        <dbReference type="ARBA" id="ARBA00023136"/>
    </source>
</evidence>
<accession>A0A1E5XPZ3</accession>
<comment type="subcellular location">
    <subcellularLocation>
        <location evidence="1">Cell membrane</location>
        <topology evidence="1">Multi-pass membrane protein</topology>
    </subcellularLocation>
</comment>
<keyword evidence="8" id="KW-1185">Reference proteome</keyword>
<evidence type="ECO:0000256" key="6">
    <source>
        <dbReference type="SAM" id="Phobius"/>
    </source>
</evidence>
<evidence type="ECO:0000256" key="1">
    <source>
        <dbReference type="ARBA" id="ARBA00004651"/>
    </source>
</evidence>
<dbReference type="InterPro" id="IPR001123">
    <property type="entry name" value="LeuE-type"/>
</dbReference>
<comment type="caution">
    <text evidence="7">The sequence shown here is derived from an EMBL/GenBank/DDBJ whole genome shotgun (WGS) entry which is preliminary data.</text>
</comment>
<dbReference type="PANTHER" id="PTHR30086">
    <property type="entry name" value="ARGININE EXPORTER PROTEIN ARGO"/>
    <property type="match status" value="1"/>
</dbReference>
<proteinExistence type="predicted"/>
<dbReference type="Pfam" id="PF01810">
    <property type="entry name" value="LysE"/>
    <property type="match status" value="1"/>
</dbReference>
<feature type="transmembrane region" description="Helical" evidence="6">
    <location>
        <begin position="43"/>
        <end position="66"/>
    </location>
</feature>
<organism evidence="7 8">
    <name type="scientific">Devosia insulae DS-56</name>
    <dbReference type="NCBI Taxonomy" id="1116389"/>
    <lineage>
        <taxon>Bacteria</taxon>
        <taxon>Pseudomonadati</taxon>
        <taxon>Pseudomonadota</taxon>
        <taxon>Alphaproteobacteria</taxon>
        <taxon>Hyphomicrobiales</taxon>
        <taxon>Devosiaceae</taxon>
        <taxon>Devosia</taxon>
    </lineage>
</organism>
<feature type="transmembrane region" description="Helical" evidence="6">
    <location>
        <begin position="6"/>
        <end position="22"/>
    </location>
</feature>
<dbReference type="OrthoDB" id="7346064at2"/>
<dbReference type="RefSeq" id="WP_069910153.1">
    <property type="nucleotide sequence ID" value="NZ_LAJE02000194.1"/>
</dbReference>
<dbReference type="AlphaFoldDB" id="A0A1E5XPZ3"/>
<keyword evidence="5 6" id="KW-0472">Membrane</keyword>
<dbReference type="GO" id="GO:0015171">
    <property type="term" value="F:amino acid transmembrane transporter activity"/>
    <property type="evidence" value="ECO:0007669"/>
    <property type="project" value="TreeGrafter"/>
</dbReference>
<reference evidence="7 8" key="1">
    <citation type="journal article" date="2015" name="Genome Announc.">
        <title>Genome Assemblies of Three Soil-Associated Devosia species: D. insulae, D. limi, and D. soli.</title>
        <authorList>
            <person name="Hassan Y.I."/>
            <person name="Lepp D."/>
            <person name="Zhou T."/>
        </authorList>
    </citation>
    <scope>NUCLEOTIDE SEQUENCE [LARGE SCALE GENOMIC DNA]</scope>
    <source>
        <strain evidence="7 8">DS-56</strain>
    </source>
</reference>
<dbReference type="GO" id="GO:0033228">
    <property type="term" value="P:cysteine export across plasma membrane"/>
    <property type="evidence" value="ECO:0007669"/>
    <property type="project" value="TreeGrafter"/>
</dbReference>
<sequence>MTDPAILIPFLIFCVVLTGTPGPNNMMALASGVRVGVRRSMPLVAGIAVGVALQLIAVGLGIGALLQTFPALHDAMRWAGAAYLVWLAIKIARSGPIDVEANERPPLGFAGAVAFQWINPKAWAITTGAAATYLPADGYALNLALAAAAMALISIPCVAVWSAGGAVLRRFLMQPAYATAFNIGAAVLLVAATVPILFGAH</sequence>
<evidence type="ECO:0000313" key="7">
    <source>
        <dbReference type="EMBL" id="OEO30639.1"/>
    </source>
</evidence>
<evidence type="ECO:0000256" key="4">
    <source>
        <dbReference type="ARBA" id="ARBA00022989"/>
    </source>
</evidence>
<keyword evidence="3 6" id="KW-0812">Transmembrane</keyword>
<protein>
    <submittedName>
        <fullName evidence="7">Lysine transporter LysE</fullName>
    </submittedName>
</protein>
<evidence type="ECO:0000256" key="2">
    <source>
        <dbReference type="ARBA" id="ARBA00022475"/>
    </source>
</evidence>
<dbReference type="EMBL" id="LAJE02000194">
    <property type="protein sequence ID" value="OEO30639.1"/>
    <property type="molecule type" value="Genomic_DNA"/>
</dbReference>
<gene>
    <name evidence="7" type="ORF">VW23_020265</name>
</gene>
<keyword evidence="2" id="KW-1003">Cell membrane</keyword>
<dbReference type="GO" id="GO:0005886">
    <property type="term" value="C:plasma membrane"/>
    <property type="evidence" value="ECO:0007669"/>
    <property type="project" value="UniProtKB-SubCell"/>
</dbReference>
<dbReference type="PANTHER" id="PTHR30086:SF20">
    <property type="entry name" value="ARGININE EXPORTER PROTEIN ARGO-RELATED"/>
    <property type="match status" value="1"/>
</dbReference>